<gene>
    <name evidence="3" type="ORF">ABCQ75_15745</name>
</gene>
<dbReference type="PRINTS" id="PR00111">
    <property type="entry name" value="ABHYDROLASE"/>
</dbReference>
<dbReference type="PANTHER" id="PTHR43433:SF4">
    <property type="entry name" value="NON-HEME CHLOROPEROXIDASE-RELATED"/>
    <property type="match status" value="1"/>
</dbReference>
<dbReference type="PRINTS" id="PR00412">
    <property type="entry name" value="EPOXHYDRLASE"/>
</dbReference>
<name>A0ABU9X3F7_9MICC</name>
<protein>
    <submittedName>
        <fullName evidence="3">Alpha/beta hydrolase</fullName>
    </submittedName>
</protein>
<dbReference type="InterPro" id="IPR029058">
    <property type="entry name" value="AB_hydrolase_fold"/>
</dbReference>
<dbReference type="InterPro" id="IPR000639">
    <property type="entry name" value="Epox_hydrolase-like"/>
</dbReference>
<dbReference type="PANTHER" id="PTHR43433">
    <property type="entry name" value="HYDROLASE, ALPHA/BETA FOLD FAMILY PROTEIN"/>
    <property type="match status" value="1"/>
</dbReference>
<accession>A0ABU9X3F7</accession>
<proteinExistence type="predicted"/>
<keyword evidence="1" id="KW-0560">Oxidoreductase</keyword>
<keyword evidence="3" id="KW-0378">Hydrolase</keyword>
<evidence type="ECO:0000313" key="3">
    <source>
        <dbReference type="EMBL" id="MEN2745977.1"/>
    </source>
</evidence>
<dbReference type="Gene3D" id="3.40.50.1820">
    <property type="entry name" value="alpha/beta hydrolase"/>
    <property type="match status" value="1"/>
</dbReference>
<dbReference type="GO" id="GO:0016787">
    <property type="term" value="F:hydrolase activity"/>
    <property type="evidence" value="ECO:0007669"/>
    <property type="project" value="UniProtKB-KW"/>
</dbReference>
<keyword evidence="4" id="KW-1185">Reference proteome</keyword>
<evidence type="ECO:0000256" key="1">
    <source>
        <dbReference type="ARBA" id="ARBA00022559"/>
    </source>
</evidence>
<comment type="caution">
    <text evidence="3">The sequence shown here is derived from an EMBL/GenBank/DDBJ whole genome shotgun (WGS) entry which is preliminary data.</text>
</comment>
<evidence type="ECO:0000313" key="4">
    <source>
        <dbReference type="Proteomes" id="UP001422074"/>
    </source>
</evidence>
<feature type="domain" description="AB hydrolase-1" evidence="2">
    <location>
        <begin position="26"/>
        <end position="263"/>
    </location>
</feature>
<dbReference type="InterPro" id="IPR050471">
    <property type="entry name" value="AB_hydrolase"/>
</dbReference>
<dbReference type="SUPFAM" id="SSF53474">
    <property type="entry name" value="alpha/beta-Hydrolases"/>
    <property type="match status" value="1"/>
</dbReference>
<dbReference type="InterPro" id="IPR000073">
    <property type="entry name" value="AB_hydrolase_1"/>
</dbReference>
<reference evidence="3 4" key="1">
    <citation type="submission" date="2024-05" db="EMBL/GenBank/DDBJ databases">
        <title>Sinomonas sp. nov., isolated from a waste landfill.</title>
        <authorList>
            <person name="Zhao Y."/>
        </authorList>
    </citation>
    <scope>NUCLEOTIDE SEQUENCE [LARGE SCALE GENOMIC DNA]</scope>
    <source>
        <strain evidence="3 4">CCTCC AB2014300</strain>
    </source>
</reference>
<organism evidence="3 4">
    <name type="scientific">Sinomonas halotolerans</name>
    <dbReference type="NCBI Taxonomy" id="1644133"/>
    <lineage>
        <taxon>Bacteria</taxon>
        <taxon>Bacillati</taxon>
        <taxon>Actinomycetota</taxon>
        <taxon>Actinomycetes</taxon>
        <taxon>Micrococcales</taxon>
        <taxon>Micrococcaceae</taxon>
        <taxon>Sinomonas</taxon>
    </lineage>
</organism>
<dbReference type="Pfam" id="PF00561">
    <property type="entry name" value="Abhydrolase_1"/>
    <property type="match status" value="1"/>
</dbReference>
<dbReference type="RefSeq" id="WP_345886582.1">
    <property type="nucleotide sequence ID" value="NZ_JBDFRB010000023.1"/>
</dbReference>
<dbReference type="Proteomes" id="UP001422074">
    <property type="component" value="Unassembled WGS sequence"/>
</dbReference>
<dbReference type="EMBL" id="JBDFRB010000023">
    <property type="protein sequence ID" value="MEN2745977.1"/>
    <property type="molecule type" value="Genomic_DNA"/>
</dbReference>
<keyword evidence="1" id="KW-0575">Peroxidase</keyword>
<sequence length="277" mass="30042">MGRITVGSQNGTDIQLYFEDHGTGRPVVLIHGFPLDGQAFEAQHRALLEAGHRVITYDRRGYGRSDHPTEGFDYDTLSDDLAALLDHLDVRDAVLVGFSMGGGEVLRYLARHGSGRIAKAVTIGAVGPYLFRADDNPEGVPLDVIESIKDAIRADRYGFFDGFFENFLNTDQLLGSRVSEGMVAAHKAKAYRASGLATLAVVDIWGTDFREDVAKLDVPLLLVHGTEDRIVPLEASSARMPGLVKGARLVTVEGGPHNICATHSDEVNAALLDFLRS</sequence>
<evidence type="ECO:0000259" key="2">
    <source>
        <dbReference type="Pfam" id="PF00561"/>
    </source>
</evidence>